<evidence type="ECO:0000256" key="1">
    <source>
        <dbReference type="ARBA" id="ARBA00010699"/>
    </source>
</evidence>
<dbReference type="EC" id="2.1.2.9" evidence="2 5"/>
<dbReference type="SUPFAM" id="SSF50486">
    <property type="entry name" value="FMT C-terminal domain-like"/>
    <property type="match status" value="1"/>
</dbReference>
<evidence type="ECO:0000313" key="9">
    <source>
        <dbReference type="Proteomes" id="UP000285794"/>
    </source>
</evidence>
<evidence type="ECO:0000256" key="5">
    <source>
        <dbReference type="HAMAP-Rule" id="MF_00182"/>
    </source>
</evidence>
<comment type="function">
    <text evidence="5">Attaches a formyl group to the free amino group of methionyl-tRNA(fMet). The formyl group appears to play a dual role in the initiator identity of N-formylmethionyl-tRNA by promoting its recognition by IF2 and preventing the misappropriation of this tRNA by the elongation apparatus.</text>
</comment>
<dbReference type="InterPro" id="IPR011034">
    <property type="entry name" value="Formyl_transferase-like_C_sf"/>
</dbReference>
<evidence type="ECO:0000259" key="6">
    <source>
        <dbReference type="Pfam" id="PF00551"/>
    </source>
</evidence>
<feature type="binding site" evidence="5">
    <location>
        <begin position="113"/>
        <end position="116"/>
    </location>
    <ligand>
        <name>(6S)-5,6,7,8-tetrahydrofolate</name>
        <dbReference type="ChEBI" id="CHEBI:57453"/>
    </ligand>
</feature>
<feature type="domain" description="Formyl transferase C-terminal" evidence="7">
    <location>
        <begin position="212"/>
        <end position="314"/>
    </location>
</feature>
<evidence type="ECO:0000259" key="7">
    <source>
        <dbReference type="Pfam" id="PF02911"/>
    </source>
</evidence>
<accession>A0A425Y5L7</accession>
<dbReference type="AlphaFoldDB" id="A0A425Y5L7"/>
<evidence type="ECO:0000256" key="4">
    <source>
        <dbReference type="ARBA" id="ARBA00022917"/>
    </source>
</evidence>
<dbReference type="InterPro" id="IPR041711">
    <property type="entry name" value="Met-tRNA-FMT_N"/>
</dbReference>
<comment type="similarity">
    <text evidence="1 5">Belongs to the Fmt family.</text>
</comment>
<evidence type="ECO:0000256" key="2">
    <source>
        <dbReference type="ARBA" id="ARBA00012261"/>
    </source>
</evidence>
<dbReference type="CDD" id="cd08704">
    <property type="entry name" value="Met_tRNA_FMT_C"/>
    <property type="match status" value="1"/>
</dbReference>
<evidence type="ECO:0000256" key="3">
    <source>
        <dbReference type="ARBA" id="ARBA00022679"/>
    </source>
</evidence>
<dbReference type="GO" id="GO:0004479">
    <property type="term" value="F:methionyl-tRNA formyltransferase activity"/>
    <property type="evidence" value="ECO:0007669"/>
    <property type="project" value="UniProtKB-UniRule"/>
</dbReference>
<dbReference type="InterPro" id="IPR002376">
    <property type="entry name" value="Formyl_transf_N"/>
</dbReference>
<keyword evidence="9" id="KW-1185">Reference proteome</keyword>
<dbReference type="PANTHER" id="PTHR11138:SF5">
    <property type="entry name" value="METHIONYL-TRNA FORMYLTRANSFERASE, MITOCHONDRIAL"/>
    <property type="match status" value="1"/>
</dbReference>
<dbReference type="OrthoDB" id="9802815at2"/>
<reference evidence="8 9" key="1">
    <citation type="submission" date="2018-07" db="EMBL/GenBank/DDBJ databases">
        <title>Draft genome sequence of Ancylomarina sp. M1P.</title>
        <authorList>
            <person name="Yadav S."/>
            <person name="Villanueva L."/>
            <person name="Damste J.S.S."/>
        </authorList>
    </citation>
    <scope>NUCLEOTIDE SEQUENCE [LARGE SCALE GENOMIC DNA]</scope>
    <source>
        <strain evidence="8 9">M1P</strain>
    </source>
</reference>
<keyword evidence="4 5" id="KW-0648">Protein biosynthesis</keyword>
<dbReference type="Pfam" id="PF02911">
    <property type="entry name" value="Formyl_trans_C"/>
    <property type="match status" value="1"/>
</dbReference>
<protein>
    <recommendedName>
        <fullName evidence="2 5">Methionyl-tRNA formyltransferase</fullName>
        <ecNumber evidence="2 5">2.1.2.9</ecNumber>
    </recommendedName>
</protein>
<dbReference type="Pfam" id="PF00551">
    <property type="entry name" value="Formyl_trans_N"/>
    <property type="match status" value="1"/>
</dbReference>
<dbReference type="InterPro" id="IPR044135">
    <property type="entry name" value="Met-tRNA-FMT_C"/>
</dbReference>
<dbReference type="Gene3D" id="3.40.50.12230">
    <property type="match status" value="1"/>
</dbReference>
<dbReference type="InterPro" id="IPR005793">
    <property type="entry name" value="Formyl_trans_C"/>
</dbReference>
<dbReference type="SUPFAM" id="SSF53328">
    <property type="entry name" value="Formyltransferase"/>
    <property type="match status" value="1"/>
</dbReference>
<comment type="caution">
    <text evidence="8">The sequence shown here is derived from an EMBL/GenBank/DDBJ whole genome shotgun (WGS) entry which is preliminary data.</text>
</comment>
<feature type="domain" description="Formyl transferase N-terminal" evidence="6">
    <location>
        <begin position="10"/>
        <end position="183"/>
    </location>
</feature>
<dbReference type="InterPro" id="IPR005794">
    <property type="entry name" value="Fmt"/>
</dbReference>
<dbReference type="Proteomes" id="UP000285794">
    <property type="component" value="Unassembled WGS sequence"/>
</dbReference>
<dbReference type="PANTHER" id="PTHR11138">
    <property type="entry name" value="METHIONYL-TRNA FORMYLTRANSFERASE"/>
    <property type="match status" value="1"/>
</dbReference>
<sequence>MTKNSLRLIYMGTPEFAVAPLDALIEAGCNVVGVITNPDKPAGRGQKIQESAVKKYALEKGLTILQPEKFRNETFLAELKALNADLQVVVAFKMLPEVVWNMPKYGTLNLHASLLPHYRGAAPINWAIMNGDKESGVSTFLLQKEIDTGNVIFQEKINIGENDNLEILHDNLMEIGSKLVVKTVRAIEANDYPQIPQDDLVTEGETLKVAPKIFKDDCKINWSASIENIHNHIRGLSPYPAAWTELYDTNGKKVPVKVYTANKEIESHSHAIGSLLSDKKTYLKVAVDGGFLNLTTIQMAGKKRMEIGDFLRGFQQIHNYKLLID</sequence>
<name>A0A425Y5L7_9BACT</name>
<comment type="catalytic activity">
    <reaction evidence="5">
        <text>L-methionyl-tRNA(fMet) + (6R)-10-formyltetrahydrofolate = N-formyl-L-methionyl-tRNA(fMet) + (6S)-5,6,7,8-tetrahydrofolate + H(+)</text>
        <dbReference type="Rhea" id="RHEA:24380"/>
        <dbReference type="Rhea" id="RHEA-COMP:9952"/>
        <dbReference type="Rhea" id="RHEA-COMP:9953"/>
        <dbReference type="ChEBI" id="CHEBI:15378"/>
        <dbReference type="ChEBI" id="CHEBI:57453"/>
        <dbReference type="ChEBI" id="CHEBI:78530"/>
        <dbReference type="ChEBI" id="CHEBI:78844"/>
        <dbReference type="ChEBI" id="CHEBI:195366"/>
        <dbReference type="EC" id="2.1.2.9"/>
    </reaction>
</comment>
<organism evidence="8 9">
    <name type="scientific">Ancylomarina euxinus</name>
    <dbReference type="NCBI Taxonomy" id="2283627"/>
    <lineage>
        <taxon>Bacteria</taxon>
        <taxon>Pseudomonadati</taxon>
        <taxon>Bacteroidota</taxon>
        <taxon>Bacteroidia</taxon>
        <taxon>Marinilabiliales</taxon>
        <taxon>Marinifilaceae</taxon>
        <taxon>Ancylomarina</taxon>
    </lineage>
</organism>
<dbReference type="NCBIfam" id="TIGR00460">
    <property type="entry name" value="fmt"/>
    <property type="match status" value="1"/>
</dbReference>
<dbReference type="CDD" id="cd08646">
    <property type="entry name" value="FMT_core_Met-tRNA-FMT_N"/>
    <property type="match status" value="1"/>
</dbReference>
<dbReference type="InterPro" id="IPR036477">
    <property type="entry name" value="Formyl_transf_N_sf"/>
</dbReference>
<dbReference type="RefSeq" id="WP_125029743.1">
    <property type="nucleotide sequence ID" value="NZ_JAPXVP010000003.1"/>
</dbReference>
<keyword evidence="3 5" id="KW-0808">Transferase</keyword>
<dbReference type="EMBL" id="QQWG01000003">
    <property type="protein sequence ID" value="RRG23700.1"/>
    <property type="molecule type" value="Genomic_DNA"/>
</dbReference>
<gene>
    <name evidence="5" type="primary">fmt</name>
    <name evidence="8" type="ORF">DWB61_04730</name>
</gene>
<proteinExistence type="inferred from homology"/>
<dbReference type="GO" id="GO:0005829">
    <property type="term" value="C:cytosol"/>
    <property type="evidence" value="ECO:0007669"/>
    <property type="project" value="TreeGrafter"/>
</dbReference>
<evidence type="ECO:0000313" key="8">
    <source>
        <dbReference type="EMBL" id="RRG23700.1"/>
    </source>
</evidence>
<dbReference type="HAMAP" id="MF_00182">
    <property type="entry name" value="Formyl_trans"/>
    <property type="match status" value="1"/>
</dbReference>